<comment type="subunit">
    <text evidence="3">Heterodimer of a large and a small subunit.</text>
</comment>
<dbReference type="Pfam" id="PF01070">
    <property type="entry name" value="FMN_dh"/>
    <property type="match status" value="2"/>
</dbReference>
<dbReference type="InterPro" id="IPR037396">
    <property type="entry name" value="FMN_HAD"/>
</dbReference>
<keyword evidence="4" id="KW-0285">Flavoprotein</keyword>
<dbReference type="RefSeq" id="WP_149307127.1">
    <property type="nucleotide sequence ID" value="NZ_SRSD01000004.1"/>
</dbReference>
<dbReference type="EMBL" id="SRSD01000004">
    <property type="protein sequence ID" value="KAA0892190.1"/>
    <property type="molecule type" value="Genomic_DNA"/>
</dbReference>
<keyword evidence="7" id="KW-0479">Metal-binding</keyword>
<dbReference type="PROSITE" id="PS51318">
    <property type="entry name" value="TAT"/>
    <property type="match status" value="1"/>
</dbReference>
<dbReference type="CDD" id="cd02809">
    <property type="entry name" value="alpha_hydroxyacid_oxid_FMN"/>
    <property type="match status" value="1"/>
</dbReference>
<dbReference type="InterPro" id="IPR019546">
    <property type="entry name" value="TAT_signal_bac_arc"/>
</dbReference>
<comment type="cofactor">
    <cofactor evidence="1">
        <name>FMN</name>
        <dbReference type="ChEBI" id="CHEBI:58210"/>
    </cofactor>
</comment>
<accession>A0A5A9XHA3</accession>
<keyword evidence="6" id="KW-0560">Oxidoreductase</keyword>
<protein>
    <submittedName>
        <fullName evidence="10">Alpha-hydroxy-acid oxidizing protein</fullName>
    </submittedName>
</protein>
<dbReference type="SUPFAM" id="SSF51395">
    <property type="entry name" value="FMN-linked oxidoreductases"/>
    <property type="match status" value="1"/>
</dbReference>
<dbReference type="PANTHER" id="PTHR10578">
    <property type="entry name" value="S -2-HYDROXY-ACID OXIDASE-RELATED"/>
    <property type="match status" value="1"/>
</dbReference>
<keyword evidence="7" id="KW-0408">Iron</keyword>
<keyword evidence="7" id="KW-0411">Iron-sulfur</keyword>
<evidence type="ECO:0000256" key="2">
    <source>
        <dbReference type="ARBA" id="ARBA00004196"/>
    </source>
</evidence>
<dbReference type="OrthoDB" id="9770452at2"/>
<reference evidence="10 11" key="1">
    <citation type="submission" date="2019-04" db="EMBL/GenBank/DDBJ databases">
        <title>Geobacter ruber sp. nov., ferric-reducing bacteria isolated from paddy soil.</title>
        <authorList>
            <person name="Xu Z."/>
            <person name="Masuda Y."/>
            <person name="Itoh H."/>
            <person name="Senoo K."/>
        </authorList>
    </citation>
    <scope>NUCLEOTIDE SEQUENCE [LARGE SCALE GENOMIC DNA]</scope>
    <source>
        <strain evidence="10 11">Red88</strain>
    </source>
</reference>
<comment type="subcellular location">
    <subcellularLocation>
        <location evidence="2">Cell envelope</location>
    </subcellularLocation>
</comment>
<dbReference type="PROSITE" id="PS51349">
    <property type="entry name" value="FMN_HYDROXY_ACID_DH_2"/>
    <property type="match status" value="1"/>
</dbReference>
<keyword evidence="5" id="KW-0288">FMN</keyword>
<dbReference type="GO" id="GO:0016491">
    <property type="term" value="F:oxidoreductase activity"/>
    <property type="evidence" value="ECO:0007669"/>
    <property type="project" value="UniProtKB-KW"/>
</dbReference>
<feature type="domain" description="FMN hydroxy acid dehydrogenase" evidence="9">
    <location>
        <begin position="102"/>
        <end position="406"/>
    </location>
</feature>
<evidence type="ECO:0000256" key="4">
    <source>
        <dbReference type="ARBA" id="ARBA00022630"/>
    </source>
</evidence>
<comment type="similarity">
    <text evidence="8">Belongs to the FMN-dependent alpha-hydroxy acid dehydrogenase family.</text>
</comment>
<name>A0A5A9XHA3_9BACT</name>
<dbReference type="InterPro" id="IPR013785">
    <property type="entry name" value="Aldolase_TIM"/>
</dbReference>
<evidence type="ECO:0000313" key="11">
    <source>
        <dbReference type="Proteomes" id="UP000324298"/>
    </source>
</evidence>
<dbReference type="GO" id="GO:0030313">
    <property type="term" value="C:cell envelope"/>
    <property type="evidence" value="ECO:0007669"/>
    <property type="project" value="UniProtKB-SubCell"/>
</dbReference>
<dbReference type="InterPro" id="IPR000262">
    <property type="entry name" value="FMN-dep_DH"/>
</dbReference>
<evidence type="ECO:0000256" key="6">
    <source>
        <dbReference type="ARBA" id="ARBA00023002"/>
    </source>
</evidence>
<evidence type="ECO:0000256" key="8">
    <source>
        <dbReference type="ARBA" id="ARBA00024042"/>
    </source>
</evidence>
<evidence type="ECO:0000256" key="1">
    <source>
        <dbReference type="ARBA" id="ARBA00001917"/>
    </source>
</evidence>
<evidence type="ECO:0000256" key="3">
    <source>
        <dbReference type="ARBA" id="ARBA00011771"/>
    </source>
</evidence>
<dbReference type="AlphaFoldDB" id="A0A5A9XHA3"/>
<dbReference type="InterPro" id="IPR012133">
    <property type="entry name" value="Alpha-hydoxy_acid_DH_FMN"/>
</dbReference>
<evidence type="ECO:0000256" key="7">
    <source>
        <dbReference type="ARBA" id="ARBA00023014"/>
    </source>
</evidence>
<organism evidence="10 11">
    <name type="scientific">Oryzomonas rubra</name>
    <dbReference type="NCBI Taxonomy" id="2509454"/>
    <lineage>
        <taxon>Bacteria</taxon>
        <taxon>Pseudomonadati</taxon>
        <taxon>Thermodesulfobacteriota</taxon>
        <taxon>Desulfuromonadia</taxon>
        <taxon>Geobacterales</taxon>
        <taxon>Geobacteraceae</taxon>
        <taxon>Oryzomonas</taxon>
    </lineage>
</organism>
<dbReference type="NCBIfam" id="TIGR01409">
    <property type="entry name" value="TAT_signal_seq"/>
    <property type="match status" value="1"/>
</dbReference>
<dbReference type="GO" id="GO:0010181">
    <property type="term" value="F:FMN binding"/>
    <property type="evidence" value="ECO:0007669"/>
    <property type="project" value="InterPro"/>
</dbReference>
<evidence type="ECO:0000313" key="10">
    <source>
        <dbReference type="EMBL" id="KAA0892190.1"/>
    </source>
</evidence>
<evidence type="ECO:0000256" key="5">
    <source>
        <dbReference type="ARBA" id="ARBA00022643"/>
    </source>
</evidence>
<comment type="caution">
    <text evidence="10">The sequence shown here is derived from an EMBL/GenBank/DDBJ whole genome shotgun (WGS) entry which is preliminary data.</text>
</comment>
<dbReference type="PANTHER" id="PTHR10578:SF107">
    <property type="entry name" value="2-HYDROXYACID OXIDASE 1"/>
    <property type="match status" value="1"/>
</dbReference>
<proteinExistence type="inferred from homology"/>
<gene>
    <name evidence="10" type="ORF">ET418_08290</name>
</gene>
<evidence type="ECO:0000259" key="9">
    <source>
        <dbReference type="PROSITE" id="PS51349"/>
    </source>
</evidence>
<dbReference type="InterPro" id="IPR006311">
    <property type="entry name" value="TAT_signal"/>
</dbReference>
<keyword evidence="11" id="KW-1185">Reference proteome</keyword>
<dbReference type="Gene3D" id="3.20.20.70">
    <property type="entry name" value="Aldolase class I"/>
    <property type="match status" value="1"/>
</dbReference>
<dbReference type="Proteomes" id="UP000324298">
    <property type="component" value="Unassembled WGS sequence"/>
</dbReference>
<dbReference type="GO" id="GO:0051536">
    <property type="term" value="F:iron-sulfur cluster binding"/>
    <property type="evidence" value="ECO:0007669"/>
    <property type="project" value="UniProtKB-KW"/>
</dbReference>
<sequence>MSEELIESAEQESAGVSRRNFIKTAAVVGASVLAVQAVGRTEAHAAEDAKKEAKAASAAAAGGGAKKLSDVLKVAREKMYPRCRVCPECDGVPCSGEVPGMGGIDSGKAFRNNLQALAKYDLKMRTFHDVKKPDTTLTLFGAKLSMPILSGVTGGVTYNMGLGGKVGEEEYAEGIIGGCVLAGTLGFAADGIGDPLSVYETRLKTVAKYRGQAVAQIKPRTQAEIIERIRLVEQTGAPFFAIDIDSAGRAGRALPGKTVEPKTLKQLREIAKSTKLPFLIKGVMTPEEALMALEAGAAGIVVSNHGGRVLDHTPGTAQVLPAIADKVKGRMIILADGGVRYGADVLKMLALGANAVLVGRPLVRGSVGGGAEGVALMLKKLQDELVVAMTLTGTADVKKVSRNILA</sequence>